<dbReference type="PANTHER" id="PTHR43479:SF11">
    <property type="entry name" value="ACREF_ENVCD OPERON REPRESSOR-RELATED"/>
    <property type="match status" value="1"/>
</dbReference>
<dbReference type="EMBL" id="MIJE01000022">
    <property type="protein sequence ID" value="OEF97102.1"/>
    <property type="molecule type" value="Genomic_DNA"/>
</dbReference>
<feature type="DNA-binding region" description="H-T-H motif" evidence="2">
    <location>
        <begin position="26"/>
        <end position="45"/>
    </location>
</feature>
<dbReference type="Gene3D" id="1.10.357.10">
    <property type="entry name" value="Tetracycline Repressor, domain 2"/>
    <property type="match status" value="1"/>
</dbReference>
<dbReference type="InterPro" id="IPR023772">
    <property type="entry name" value="DNA-bd_HTH_TetR-type_CS"/>
</dbReference>
<evidence type="ECO:0000313" key="5">
    <source>
        <dbReference type="Proteomes" id="UP000094296"/>
    </source>
</evidence>
<dbReference type="Pfam" id="PF21303">
    <property type="entry name" value="TetR_C_39"/>
    <property type="match status" value="1"/>
</dbReference>
<feature type="domain" description="HTH tetR-type" evidence="3">
    <location>
        <begin position="3"/>
        <end position="63"/>
    </location>
</feature>
<dbReference type="AlphaFoldDB" id="A0A1E5G3E3"/>
<dbReference type="STRING" id="766136.BHF68_05760"/>
<dbReference type="PROSITE" id="PS50977">
    <property type="entry name" value="HTH_TETR_2"/>
    <property type="match status" value="1"/>
</dbReference>
<dbReference type="Proteomes" id="UP000094296">
    <property type="component" value="Unassembled WGS sequence"/>
</dbReference>
<evidence type="ECO:0000259" key="3">
    <source>
        <dbReference type="PROSITE" id="PS50977"/>
    </source>
</evidence>
<evidence type="ECO:0000256" key="2">
    <source>
        <dbReference type="PROSITE-ProRule" id="PRU00335"/>
    </source>
</evidence>
<evidence type="ECO:0000256" key="1">
    <source>
        <dbReference type="ARBA" id="ARBA00023125"/>
    </source>
</evidence>
<dbReference type="GO" id="GO:0003677">
    <property type="term" value="F:DNA binding"/>
    <property type="evidence" value="ECO:0007669"/>
    <property type="project" value="UniProtKB-UniRule"/>
</dbReference>
<dbReference type="RefSeq" id="WP_069643148.1">
    <property type="nucleotide sequence ID" value="NZ_MIJE01000022.1"/>
</dbReference>
<dbReference type="InterPro" id="IPR049149">
    <property type="entry name" value="TetR/AcrR_C"/>
</dbReference>
<dbReference type="Pfam" id="PF00440">
    <property type="entry name" value="TetR_N"/>
    <property type="match status" value="1"/>
</dbReference>
<keyword evidence="5" id="KW-1185">Reference proteome</keyword>
<dbReference type="InterPro" id="IPR050624">
    <property type="entry name" value="HTH-type_Tx_Regulator"/>
</dbReference>
<dbReference type="PRINTS" id="PR00455">
    <property type="entry name" value="HTHTETR"/>
</dbReference>
<dbReference type="PROSITE" id="PS01081">
    <property type="entry name" value="HTH_TETR_1"/>
    <property type="match status" value="1"/>
</dbReference>
<name>A0A1E5G3E3_9FIRM</name>
<dbReference type="SUPFAM" id="SSF46689">
    <property type="entry name" value="Homeodomain-like"/>
    <property type="match status" value="1"/>
</dbReference>
<accession>A0A1E5G3E3</accession>
<sequence length="223" mass="25989">MNIDKKQELLTAALELFYEKGYEKTTINDIINKVGVSKGAFYHYFQSKEEVIETISSNYAEKLANVAMQVLNKAELNALEKLNLLIEQGQKMKNREKENRKKIKQALISDENLKLQKKLMQKISMEFIPFYEQIISEGIEQGIFASTNKKEMAELFINTGHNLNSSTDDLENLYINGTIDATQYKQRLDEKLDFYEEIFTRILKIQRGSIQLKQAYLERLKVK</sequence>
<dbReference type="InterPro" id="IPR009057">
    <property type="entry name" value="Homeodomain-like_sf"/>
</dbReference>
<evidence type="ECO:0000313" key="4">
    <source>
        <dbReference type="EMBL" id="OEF97102.1"/>
    </source>
</evidence>
<reference evidence="4 5" key="1">
    <citation type="submission" date="2016-09" db="EMBL/GenBank/DDBJ databases">
        <title>Draft genome sequence for the type strain of Desulfuribacillus alkaliarsenatis AHT28, an obligately anaerobic, sulfidogenic bacterium isolated from Russian soda lake sediments.</title>
        <authorList>
            <person name="Abin C.A."/>
            <person name="Hollibaugh J.T."/>
        </authorList>
    </citation>
    <scope>NUCLEOTIDE SEQUENCE [LARGE SCALE GENOMIC DNA]</scope>
    <source>
        <strain evidence="4 5">AHT28</strain>
    </source>
</reference>
<organism evidence="4 5">
    <name type="scientific">Desulfuribacillus alkaliarsenatis</name>
    <dbReference type="NCBI Taxonomy" id="766136"/>
    <lineage>
        <taxon>Bacteria</taxon>
        <taxon>Bacillati</taxon>
        <taxon>Bacillota</taxon>
        <taxon>Desulfuribacillia</taxon>
        <taxon>Desulfuribacillales</taxon>
        <taxon>Desulfuribacillaceae</taxon>
        <taxon>Desulfuribacillus</taxon>
    </lineage>
</organism>
<gene>
    <name evidence="4" type="ORF">BHF68_05760</name>
</gene>
<dbReference type="OrthoDB" id="9814200at2"/>
<comment type="caution">
    <text evidence="4">The sequence shown here is derived from an EMBL/GenBank/DDBJ whole genome shotgun (WGS) entry which is preliminary data.</text>
</comment>
<proteinExistence type="predicted"/>
<protein>
    <recommendedName>
        <fullName evidence="3">HTH tetR-type domain-containing protein</fullName>
    </recommendedName>
</protein>
<dbReference type="PANTHER" id="PTHR43479">
    <property type="entry name" value="ACREF/ENVCD OPERON REPRESSOR-RELATED"/>
    <property type="match status" value="1"/>
</dbReference>
<dbReference type="InterPro" id="IPR001647">
    <property type="entry name" value="HTH_TetR"/>
</dbReference>
<keyword evidence="1 2" id="KW-0238">DNA-binding</keyword>